<evidence type="ECO:0000256" key="1">
    <source>
        <dbReference type="SAM" id="Phobius"/>
    </source>
</evidence>
<keyword evidence="1" id="KW-1133">Transmembrane helix</keyword>
<reference evidence="2" key="1">
    <citation type="submission" date="2018-06" db="EMBL/GenBank/DDBJ databases">
        <authorList>
            <person name="Zhirakovskaya E."/>
        </authorList>
    </citation>
    <scope>NUCLEOTIDE SEQUENCE</scope>
</reference>
<gene>
    <name evidence="2" type="ORF">MNBD_GAMMA07-1270</name>
</gene>
<proteinExistence type="predicted"/>
<feature type="transmembrane region" description="Helical" evidence="1">
    <location>
        <begin position="64"/>
        <end position="82"/>
    </location>
</feature>
<keyword evidence="1" id="KW-0812">Transmembrane</keyword>
<evidence type="ECO:0000313" key="2">
    <source>
        <dbReference type="EMBL" id="VAW57587.1"/>
    </source>
</evidence>
<keyword evidence="1" id="KW-0472">Membrane</keyword>
<dbReference type="EMBL" id="UOFF01000424">
    <property type="protein sequence ID" value="VAW57587.1"/>
    <property type="molecule type" value="Genomic_DNA"/>
</dbReference>
<organism evidence="2">
    <name type="scientific">hydrothermal vent metagenome</name>
    <dbReference type="NCBI Taxonomy" id="652676"/>
    <lineage>
        <taxon>unclassified sequences</taxon>
        <taxon>metagenomes</taxon>
        <taxon>ecological metagenomes</taxon>
    </lineage>
</organism>
<protein>
    <recommendedName>
        <fullName evidence="3">NAD/FAD-utilizing enzyme apparently involved in cell division</fullName>
    </recommendedName>
</protein>
<name>A0A3B0X3W8_9ZZZZ</name>
<accession>A0A3B0X3W8</accession>
<feature type="transmembrane region" description="Helical" evidence="1">
    <location>
        <begin position="88"/>
        <end position="111"/>
    </location>
</feature>
<dbReference type="AlphaFoldDB" id="A0A3B0X3W8"/>
<sequence length="174" mass="18806">MKKRQYYLLSNVSRTQQLVDELLLARISESNMHVIAKEKASLGNLPKASPLQTSNIIHSIESGLVVGGITGLFAGIAITMSLPVNNILGAITLISMLTGSIIGSWASSMVGSSTPNPNLKKFQSAIEEGQILLIVDVPAGRAKEIADIANNRQDRNREWGINNQEPDLELTMIV</sequence>
<evidence type="ECO:0008006" key="3">
    <source>
        <dbReference type="Google" id="ProtNLM"/>
    </source>
</evidence>